<sequence>MFSFVFLRDGHTGPGNSQRPIQAAGLNLARTLVRTQLVVAVAITALGLGFGVQQAIAAGLGGAAALIPYTLFVYLAFAFSGARMAQATVRAFYLGEAVKIFSSVIILVVALLLFRPQAEWVMLAYGATMVPVWLGPLFLKTK</sequence>
<keyword evidence="8" id="KW-1185">Reference proteome</keyword>
<feature type="transmembrane region" description="Helical" evidence="6">
    <location>
        <begin position="31"/>
        <end position="50"/>
    </location>
</feature>
<dbReference type="Pfam" id="PF03899">
    <property type="entry name" value="ATP-synt_I"/>
    <property type="match status" value="1"/>
</dbReference>
<dbReference type="EMBL" id="JACXAF010000001">
    <property type="protein sequence ID" value="MBD1388128.1"/>
    <property type="molecule type" value="Genomic_DNA"/>
</dbReference>
<dbReference type="GO" id="GO:0005886">
    <property type="term" value="C:plasma membrane"/>
    <property type="evidence" value="ECO:0007669"/>
    <property type="project" value="UniProtKB-SubCell"/>
</dbReference>
<dbReference type="RefSeq" id="WP_191143239.1">
    <property type="nucleotide sequence ID" value="NZ_JACXAF010000001.1"/>
</dbReference>
<evidence type="ECO:0000256" key="6">
    <source>
        <dbReference type="SAM" id="Phobius"/>
    </source>
</evidence>
<evidence type="ECO:0000256" key="1">
    <source>
        <dbReference type="ARBA" id="ARBA00004651"/>
    </source>
</evidence>
<keyword evidence="2" id="KW-1003">Cell membrane</keyword>
<feature type="transmembrane region" description="Helical" evidence="6">
    <location>
        <begin position="56"/>
        <end position="79"/>
    </location>
</feature>
<evidence type="ECO:0000256" key="4">
    <source>
        <dbReference type="ARBA" id="ARBA00022989"/>
    </source>
</evidence>
<comment type="caution">
    <text evidence="7">The sequence shown here is derived from an EMBL/GenBank/DDBJ whole genome shotgun (WGS) entry which is preliminary data.</text>
</comment>
<keyword evidence="3 6" id="KW-0812">Transmembrane</keyword>
<evidence type="ECO:0000256" key="2">
    <source>
        <dbReference type="ARBA" id="ARBA00022475"/>
    </source>
</evidence>
<dbReference type="InterPro" id="IPR005598">
    <property type="entry name" value="ATP_synth_I"/>
</dbReference>
<gene>
    <name evidence="7" type="ORF">IC617_01675</name>
</gene>
<evidence type="ECO:0000256" key="5">
    <source>
        <dbReference type="ARBA" id="ARBA00023136"/>
    </source>
</evidence>
<accession>A0A8J6UI57</accession>
<feature type="transmembrane region" description="Helical" evidence="6">
    <location>
        <begin position="91"/>
        <end position="114"/>
    </location>
</feature>
<keyword evidence="4 6" id="KW-1133">Transmembrane helix</keyword>
<evidence type="ECO:0000256" key="3">
    <source>
        <dbReference type="ARBA" id="ARBA00022692"/>
    </source>
</evidence>
<dbReference type="Proteomes" id="UP000638014">
    <property type="component" value="Unassembled WGS sequence"/>
</dbReference>
<evidence type="ECO:0000313" key="8">
    <source>
        <dbReference type="Proteomes" id="UP000638014"/>
    </source>
</evidence>
<organism evidence="7 8">
    <name type="scientific">Neiella litorisoli</name>
    <dbReference type="NCBI Taxonomy" id="2771431"/>
    <lineage>
        <taxon>Bacteria</taxon>
        <taxon>Pseudomonadati</taxon>
        <taxon>Pseudomonadota</taxon>
        <taxon>Gammaproteobacteria</taxon>
        <taxon>Alteromonadales</taxon>
        <taxon>Echinimonadaceae</taxon>
        <taxon>Neiella</taxon>
    </lineage>
</organism>
<comment type="subcellular location">
    <subcellularLocation>
        <location evidence="1">Cell membrane</location>
        <topology evidence="1">Multi-pass membrane protein</topology>
    </subcellularLocation>
</comment>
<name>A0A8J6UI57_9GAMM</name>
<protein>
    <submittedName>
        <fullName evidence="7">ATP synthase subunit I</fullName>
    </submittedName>
</protein>
<proteinExistence type="predicted"/>
<reference evidence="7" key="1">
    <citation type="submission" date="2020-09" db="EMBL/GenBank/DDBJ databases">
        <title>A novel bacterium of genus Neiella, isolated from South China Sea.</title>
        <authorList>
            <person name="Huang H."/>
            <person name="Mo K."/>
            <person name="Hu Y."/>
        </authorList>
    </citation>
    <scope>NUCLEOTIDE SEQUENCE</scope>
    <source>
        <strain evidence="7">HB171785</strain>
    </source>
</reference>
<keyword evidence="5 6" id="KW-0472">Membrane</keyword>
<dbReference type="AlphaFoldDB" id="A0A8J6UI57"/>
<feature type="transmembrane region" description="Helical" evidence="6">
    <location>
        <begin position="120"/>
        <end position="139"/>
    </location>
</feature>
<evidence type="ECO:0000313" key="7">
    <source>
        <dbReference type="EMBL" id="MBD1388128.1"/>
    </source>
</evidence>